<protein>
    <submittedName>
        <fullName evidence="3">Uncharacterized protein</fullName>
    </submittedName>
</protein>
<name>A0AA86NUT2_9EUKA</name>
<dbReference type="EMBL" id="CAXDID020000082">
    <property type="protein sequence ID" value="CAL6018971.1"/>
    <property type="molecule type" value="Genomic_DNA"/>
</dbReference>
<proteinExistence type="predicted"/>
<gene>
    <name evidence="3" type="ORF">HINF_LOCUS13864</name>
    <name evidence="4" type="ORF">HINF_LOCUS26721</name>
</gene>
<keyword evidence="1" id="KW-0175">Coiled coil</keyword>
<reference evidence="4 5" key="2">
    <citation type="submission" date="2024-07" db="EMBL/GenBank/DDBJ databases">
        <authorList>
            <person name="Akdeniz Z."/>
        </authorList>
    </citation>
    <scope>NUCLEOTIDE SEQUENCE [LARGE SCALE GENOMIC DNA]</scope>
</reference>
<dbReference type="EMBL" id="CATOUU010000367">
    <property type="protein sequence ID" value="CAI9926219.1"/>
    <property type="molecule type" value="Genomic_DNA"/>
</dbReference>
<evidence type="ECO:0000313" key="4">
    <source>
        <dbReference type="EMBL" id="CAL6018971.1"/>
    </source>
</evidence>
<feature type="coiled-coil region" evidence="1">
    <location>
        <begin position="1545"/>
        <end position="1632"/>
    </location>
</feature>
<sequence length="2469" mass="288567">MSTTLLDDESILCVVHNPLWPSAHSGFLYTPLDASWRAENTEWFQGLLKLNTGLTVYMKDISKLNSSFSPSQTTSEVGEQLFGESAGFVQSAEDKKKEPESGQKFLIQYQIRILENLQTYLADYYQAEIVRNQTLTNMSQARLMNIQLTPDQEFGIQLINTYVQYLDQRELALKSFYNQKQEFNQLYLETMQKTLINCVENSLKYLKFYPGTSYSTLPAPDRRYFFPQVEHHMLRFPVLRPFLFYQLYLANVLRQLGNVDDALVIYKNLLCLSTPQLNQTIPSIFTMMGAQNQTKNQLTNQQFDFPDVRVPYICCLLQAGRGQELMSALESGSKAHSEEDQTYMNNNFCRAQKYFGSTQPSVDFEDEEYFRNKYPMLQKSQLTQRYQEALATANYCKNQLKIATNCVCCHGKDVLSKQQEETRYGRFIIADFGKSAHKIKFTDDEFEVIGQNGVEQAHHQHSNKNLQRHQPEQVLKIYPPRTFLKEKLHVEPAPLVNYDLPLKLDPFGTTSNNKQQTFESVLDYENQVIGETQSKFQFEQLPLLKANKKDTEYIKINRITCNSYQTKQQAKMGYRMVSKQVESNKQQKNKQLNESPDYKNILQLIKVYQNRTNPYIYQSPISRFISFGAYMNIEKLDTEFGFESMRQLQTSQSEIFSSIPNLEFFSQNQIYKPLSTSTALYTYVLSLINKRVIWANRIAKILYKDEKFSKCSCGLASHSIGREYNTAQMAAGAKYKCGMLDQNQAVTRLYLDQLMDEYPPPKLPSIQLIYLAFQSNPLIVEYLLGTRRLPDIASMRQLFIGFGDASEGQTEKKQNNLNKTPNLALCKQQQQSMEASLYVSDFGHFWQSDDLTNDIIRTSIKLQIINDGPGMTTTKLHYYSLAQSQIFSCVDSFIQYSALDFIHLAYLQFIDYELKKLLMTQIQLNNNHIEQMMQLYQQNHKQEEFDESLSFTPFYYDKNQFGTKDTLLNLQTTDMFKSNLYVHIFEKHFMTLSTDIRQMSYYEQELIPIQRQCSRFLADLLQVFPNLQCFQILREMTRFIQAFKQQDRGIQEKVQQDYFQIVSQQITKLLPDFQLTLMQKINKVNKDTKKSKDKKDKIKHQDNRADSMTSGVNKTKSQIELEDYTISDDQQQDTLWQLFRNTPALCINFTLNQQIMQQNTITSMQLINSTNVYDPGQIQAPTSSIVQQINQNLICNSNVQNYNQFVQLYKFQYLLLSKYMTHHYDICVFLKDIQTQKQLNIISLNGLDNHLLIFYQILNAMKHHSEQVKQNYENQLKKNNQIDLFSQYYTTLEKETGNYKLDSSFKQPKEVPNNEILSNITQFASFYTHNIYQSYFQSSSGNTQKLQTPTTIPGNIIFASIPPQFMFMYEQFQLNNCSNQQKLQKQDMITKTIDRYISQEMVINYEIQIQTDYLKQLNLFYLSILSNKQDTVYIMLQNYQFGFYELLQGISLAAFACSTAILMLLINFAQGFEEDISVQTLNKLRTNIQSVSQEQIDILKKDPSKKYDVQKIINAHVVMTNYLNNIYNNNAAPIYWRQEQKIQNLINLSQDKKHVLEQIQKVQEKITALDQQIDIARQQEYVQAGLQKEDFQAAKEIIMQNVQKEIKQKQELLEAQKDLQKLVKHYDNLLVQNQAQFIFKPQEQVAMSVKTFAEVRTILQNSNAIQFHLLFMLTMYNSTQCSNNECYFCKLYKQFNKDHQIMIDLKGKCVGYYQIVQRASGTHTKIENINTQAQLQTHVQEVYDDSSSHMFKHLLIIPGFEDQQVILDKYSPSLQVSDLLDIKTKFKQLNDDQTLRLIPLSTPFTISCQTNSNMYNEYQDSKDTFDIKIDEKYLNHQDYFGLTGAHHTTIVFLRIAQQMLDNQKVVDKFNSLGKEKVSAAKNIQNVKLQFKQASLNMSQINTQNQLTFIADKQKVTLRDRLMAFMLQNNLLTGSGIAIMNDIVRIHPDSDGTLSTKVPLEFLLQALLVHNDSLIKLQIEQQKESYKDLNKNNQKRFTIHNYLEHSQRLTQRRQRVQQVFNQIMTQNQEQIFFTGMRSQKQLTLDQFSLGIDLSIHPSLLKANTPLYEDQDLIYQSNDLVHIVIIELITILRALTLADDKQVNITQTGLEYSRFKSILPDTKNFLGFDFTCVPEVKTLNQLIPTMKNEAFEPKVIKFSQFQNNQVEDTANLERQKSIQLIEKQIFPKSNFTIMKADMNLFQTKSKVQIERNPWDDMLGDVLKDKFKQEFFEQQNKLETETEKFTCMAINLLRYGNRLWRTFINSQLEDSNRMMLQSNHDPLDAKRIMSRVIMPKKLFSQIQKPPQLSRNQTDDDLFLWRKIILRTQNTSSQLEQLRVAYCQIDSPYQCVTLTDCLRLYEVYDFRMKYSGDLFANKRMPKIQSKFNPRLVQELPDINVLCYDASYKQPKENYKGRHVKLFETITQKSAEVNADFICIKHKEGAEGNFQLNSMKNFERREGGDGFRQVPEEQ</sequence>
<feature type="region of interest" description="Disordered" evidence="2">
    <location>
        <begin position="1086"/>
        <end position="1112"/>
    </location>
</feature>
<organism evidence="3">
    <name type="scientific">Hexamita inflata</name>
    <dbReference type="NCBI Taxonomy" id="28002"/>
    <lineage>
        <taxon>Eukaryota</taxon>
        <taxon>Metamonada</taxon>
        <taxon>Diplomonadida</taxon>
        <taxon>Hexamitidae</taxon>
        <taxon>Hexamitinae</taxon>
        <taxon>Hexamita</taxon>
    </lineage>
</organism>
<dbReference type="Proteomes" id="UP001642409">
    <property type="component" value="Unassembled WGS sequence"/>
</dbReference>
<evidence type="ECO:0000313" key="5">
    <source>
        <dbReference type="Proteomes" id="UP001642409"/>
    </source>
</evidence>
<evidence type="ECO:0000256" key="2">
    <source>
        <dbReference type="SAM" id="MobiDB-lite"/>
    </source>
</evidence>
<reference evidence="3" key="1">
    <citation type="submission" date="2023-06" db="EMBL/GenBank/DDBJ databases">
        <authorList>
            <person name="Kurt Z."/>
        </authorList>
    </citation>
    <scope>NUCLEOTIDE SEQUENCE</scope>
</reference>
<accession>A0AA86NUT2</accession>
<comment type="caution">
    <text evidence="3">The sequence shown here is derived from an EMBL/GenBank/DDBJ whole genome shotgun (WGS) entry which is preliminary data.</text>
</comment>
<evidence type="ECO:0000256" key="1">
    <source>
        <dbReference type="SAM" id="Coils"/>
    </source>
</evidence>
<keyword evidence="5" id="KW-1185">Reference proteome</keyword>
<evidence type="ECO:0000313" key="3">
    <source>
        <dbReference type="EMBL" id="CAI9926219.1"/>
    </source>
</evidence>
<feature type="compositionally biased region" description="Basic and acidic residues" evidence="2">
    <location>
        <begin position="1086"/>
        <end position="1105"/>
    </location>
</feature>